<dbReference type="RefSeq" id="WP_208981465.1">
    <property type="nucleotide sequence ID" value="NZ_CXWD01000019.1"/>
</dbReference>
<keyword evidence="4" id="KW-1185">Reference proteome</keyword>
<dbReference type="EMBL" id="CXWD01000019">
    <property type="protein sequence ID" value="CTQ75039.1"/>
    <property type="molecule type" value="Genomic_DNA"/>
</dbReference>
<keyword evidence="1" id="KW-0175">Coiled coil</keyword>
<dbReference type="SUPFAM" id="SSF158791">
    <property type="entry name" value="MgtE N-terminal domain-like"/>
    <property type="match status" value="1"/>
</dbReference>
<evidence type="ECO:0008006" key="5">
    <source>
        <dbReference type="Google" id="ProtNLM"/>
    </source>
</evidence>
<gene>
    <name evidence="3" type="ORF">LAX5112_04095</name>
</gene>
<proteinExistence type="predicted"/>
<protein>
    <recommendedName>
        <fullName evidence="5">Flagellar motility protein MotE (MotC chaperone)</fullName>
    </recommendedName>
</protein>
<evidence type="ECO:0000256" key="2">
    <source>
        <dbReference type="SAM" id="SignalP"/>
    </source>
</evidence>
<evidence type="ECO:0000313" key="4">
    <source>
        <dbReference type="Proteomes" id="UP000053235"/>
    </source>
</evidence>
<feature type="coiled-coil region" evidence="1">
    <location>
        <begin position="77"/>
        <end position="111"/>
    </location>
</feature>
<feature type="signal peptide" evidence="2">
    <location>
        <begin position="1"/>
        <end position="30"/>
    </location>
</feature>
<dbReference type="AlphaFoldDB" id="A0A0M7AJI3"/>
<sequence length="183" mass="20429">MSKFVAECRKAGVLTCLAVQLICAGSAAQAQMPPEKPQEATVAPAQPAIPYRDSQLYCKNIAEAASDARIQWQTWKMIALEGRLQARIAELQRKEREFEAWVERREQLLEQVEDQVVSIIGRMRPTAAAEQLSTTEEEAAVGVLLKLKARVASAILDEMEPARAAQLTQTMMGFTDPEIQRRF</sequence>
<organism evidence="3 4">
    <name type="scientific">Roseibium alexandrii</name>
    <dbReference type="NCBI Taxonomy" id="388408"/>
    <lineage>
        <taxon>Bacteria</taxon>
        <taxon>Pseudomonadati</taxon>
        <taxon>Pseudomonadota</taxon>
        <taxon>Alphaproteobacteria</taxon>
        <taxon>Hyphomicrobiales</taxon>
        <taxon>Stappiaceae</taxon>
        <taxon>Roseibium</taxon>
    </lineage>
</organism>
<accession>A0A0M7AJI3</accession>
<dbReference type="Proteomes" id="UP000053235">
    <property type="component" value="Unassembled WGS sequence"/>
</dbReference>
<evidence type="ECO:0000256" key="1">
    <source>
        <dbReference type="SAM" id="Coils"/>
    </source>
</evidence>
<reference evidence="4" key="1">
    <citation type="submission" date="2015-07" db="EMBL/GenBank/DDBJ databases">
        <authorList>
            <person name="Rodrigo-Torres Lidia"/>
            <person name="Arahal R.David."/>
        </authorList>
    </citation>
    <scope>NUCLEOTIDE SEQUENCE [LARGE SCALE GENOMIC DNA]</scope>
    <source>
        <strain evidence="4">CECT 5112</strain>
    </source>
</reference>
<name>A0A0M7AJI3_9HYPH</name>
<dbReference type="STRING" id="388408.LAX5112_04095"/>
<evidence type="ECO:0000313" key="3">
    <source>
        <dbReference type="EMBL" id="CTQ75039.1"/>
    </source>
</evidence>
<keyword evidence="2" id="KW-0732">Signal</keyword>
<feature type="chain" id="PRO_5005809543" description="Flagellar motility protein MotE (MotC chaperone)" evidence="2">
    <location>
        <begin position="31"/>
        <end position="183"/>
    </location>
</feature>